<comment type="caution">
    <text evidence="2">The sequence shown here is derived from an EMBL/GenBank/DDBJ whole genome shotgun (WGS) entry which is preliminary data.</text>
</comment>
<gene>
    <name evidence="2" type="ORF">Hsar01_02660</name>
</gene>
<evidence type="ECO:0000313" key="2">
    <source>
        <dbReference type="EMBL" id="GAA5483429.1"/>
    </source>
</evidence>
<evidence type="ECO:0000313" key="3">
    <source>
        <dbReference type="Proteomes" id="UP001476282"/>
    </source>
</evidence>
<sequence>MNMIPSRILIPLLGFSAAAHAAVLVNESFTGYTGTDLFGNAATGLGLTGNWSGSGFFKNQATSLSMTGVANQGGSLALNLVTTSGKQASVELSAPLPTTTLYGSYLFNTTLAASNARTVGGIGVGSPGDNDNSASFVWSGNGYNSSNGIEGPNLRAEGSGTPLPTVSLVDGQTYVMLFEFSATAQTTSAWVLNEAQLGNFYGSLDAATLNAAATDTEAATGVAWRGTATGGAVGSMSSLLLFGYTPNASGDIVYQWDEIRISDTSLLESVSVPEPSVLSLASGLGLLAIRRRRRHGLH</sequence>
<accession>A0ABP9UQ05</accession>
<protein>
    <recommendedName>
        <fullName evidence="4">PEP-CTERM protein-sorting domain-containing protein</fullName>
    </recommendedName>
</protein>
<dbReference type="RefSeq" id="WP_353567536.1">
    <property type="nucleotide sequence ID" value="NZ_BAABRI010000014.1"/>
</dbReference>
<dbReference type="Proteomes" id="UP001476282">
    <property type="component" value="Unassembled WGS sequence"/>
</dbReference>
<feature type="signal peptide" evidence="1">
    <location>
        <begin position="1"/>
        <end position="21"/>
    </location>
</feature>
<proteinExistence type="predicted"/>
<keyword evidence="1" id="KW-0732">Signal</keyword>
<name>A0ABP9UQ05_9BACT</name>
<evidence type="ECO:0000256" key="1">
    <source>
        <dbReference type="SAM" id="SignalP"/>
    </source>
</evidence>
<reference evidence="2 3" key="1">
    <citation type="submission" date="2024-02" db="EMBL/GenBank/DDBJ databases">
        <title>Haloferula sargassicola NBRC 104335.</title>
        <authorList>
            <person name="Ichikawa N."/>
            <person name="Katano-Makiyama Y."/>
            <person name="Hidaka K."/>
        </authorList>
    </citation>
    <scope>NUCLEOTIDE SEQUENCE [LARGE SCALE GENOMIC DNA]</scope>
    <source>
        <strain evidence="2 3">NBRC 104335</strain>
    </source>
</reference>
<organism evidence="2 3">
    <name type="scientific">Haloferula sargassicola</name>
    <dbReference type="NCBI Taxonomy" id="490096"/>
    <lineage>
        <taxon>Bacteria</taxon>
        <taxon>Pseudomonadati</taxon>
        <taxon>Verrucomicrobiota</taxon>
        <taxon>Verrucomicrobiia</taxon>
        <taxon>Verrucomicrobiales</taxon>
        <taxon>Verrucomicrobiaceae</taxon>
        <taxon>Haloferula</taxon>
    </lineage>
</organism>
<evidence type="ECO:0008006" key="4">
    <source>
        <dbReference type="Google" id="ProtNLM"/>
    </source>
</evidence>
<keyword evidence="3" id="KW-1185">Reference proteome</keyword>
<feature type="chain" id="PRO_5047359500" description="PEP-CTERM protein-sorting domain-containing protein" evidence="1">
    <location>
        <begin position="22"/>
        <end position="298"/>
    </location>
</feature>
<dbReference type="EMBL" id="BAABRI010000014">
    <property type="protein sequence ID" value="GAA5483429.1"/>
    <property type="molecule type" value="Genomic_DNA"/>
</dbReference>